<sequence length="131" mass="14882">MSNNKVRYPFTETHLTHLTSTKKKNKRTQRYRSTAKSRICGMTVGDIRYCFQQLRNANADLCPDFVLYNGQCAGEFALSYLIETSNSMKKKRQHVEESSQQSGDGAGRYHLPASQLTQGPENSCNHIVTFL</sequence>
<evidence type="ECO:0000256" key="1">
    <source>
        <dbReference type="SAM" id="MobiDB-lite"/>
    </source>
</evidence>
<dbReference type="EMBL" id="AY225133">
    <property type="protein sequence ID" value="AAR26866.1"/>
    <property type="molecule type" value="Genomic_DNA"/>
</dbReference>
<protein>
    <submittedName>
        <fullName evidence="2">FirrV-1-A42</fullName>
    </submittedName>
</protein>
<organism evidence="2">
    <name type="scientific">Feldmannia irregularis virus a</name>
    <dbReference type="NCBI Taxonomy" id="231992"/>
    <lineage>
        <taxon>Viruses</taxon>
        <taxon>Varidnaviria</taxon>
        <taxon>Bamfordvirae</taxon>
        <taxon>Nucleocytoviricota</taxon>
        <taxon>Megaviricetes</taxon>
        <taxon>Algavirales</taxon>
        <taxon>Phycodnaviridae</taxon>
        <taxon>Phaeovirus</taxon>
        <taxon>Phaeovirus irregularis</taxon>
    </lineage>
</organism>
<reference evidence="2" key="2">
    <citation type="submission" date="2003-01" db="EMBL/GenBank/DDBJ databases">
        <title>Partial Nucleotide Sequence of the Feldmannia irregularis Virus FirrV-1 Genome: On the Evolution of Large Phaeoviral Genomes.</title>
        <authorList>
            <person name="Delaroque N."/>
            <person name="Knippers R."/>
            <person name="Mueller D.G."/>
            <person name="Boland W."/>
        </authorList>
    </citation>
    <scope>NUCLEOTIDE SEQUENCE</scope>
    <source>
        <strain evidence="2">FirrV-1</strain>
    </source>
</reference>
<dbReference type="RefSeq" id="YP_009665718.1">
    <property type="nucleotide sequence ID" value="NC_043254.1"/>
</dbReference>
<accession>Q6XM45</accession>
<name>Q6XM45_9PHYC</name>
<reference evidence="2" key="1">
    <citation type="journal article" date="2003" name="J. Mol. Evol.">
        <title>Comparisons of two large phaeoviral genomes and evolutionary implications.</title>
        <authorList>
            <person name="Delaroque N."/>
            <person name="Boland W."/>
            <person name="Muller D.G."/>
            <person name="Knippers R."/>
        </authorList>
    </citation>
    <scope>NUCLEOTIDE SEQUENCE</scope>
    <source>
        <strain evidence="2">FirrV-1</strain>
    </source>
</reference>
<dbReference type="GeneID" id="41332314"/>
<feature type="region of interest" description="Disordered" evidence="1">
    <location>
        <begin position="89"/>
        <end position="120"/>
    </location>
</feature>
<evidence type="ECO:0000313" key="2">
    <source>
        <dbReference type="EMBL" id="AAR26866.1"/>
    </source>
</evidence>
<proteinExistence type="predicted"/>
<dbReference type="KEGG" id="vg:41332314"/>